<organism evidence="2 3">
    <name type="scientific">Symbiodinium pilosum</name>
    <name type="common">Dinoflagellate</name>
    <dbReference type="NCBI Taxonomy" id="2952"/>
    <lineage>
        <taxon>Eukaryota</taxon>
        <taxon>Sar</taxon>
        <taxon>Alveolata</taxon>
        <taxon>Dinophyceae</taxon>
        <taxon>Suessiales</taxon>
        <taxon>Symbiodiniaceae</taxon>
        <taxon>Symbiodinium</taxon>
    </lineage>
</organism>
<dbReference type="PANTHER" id="PTHR45703">
    <property type="entry name" value="DYNEIN HEAVY CHAIN"/>
    <property type="match status" value="1"/>
</dbReference>
<protein>
    <submittedName>
        <fullName evidence="2">Dnah7 protein</fullName>
    </submittedName>
</protein>
<dbReference type="Pfam" id="PF12777">
    <property type="entry name" value="MT"/>
    <property type="match status" value="1"/>
</dbReference>
<keyword evidence="3" id="KW-1185">Reference proteome</keyword>
<name>A0A812Y8F9_SYMPI</name>
<dbReference type="GO" id="GO:0051959">
    <property type="term" value="F:dynein light intermediate chain binding"/>
    <property type="evidence" value="ECO:0007669"/>
    <property type="project" value="InterPro"/>
</dbReference>
<dbReference type="AlphaFoldDB" id="A0A812Y8F9"/>
<feature type="domain" description="Dynein heavy chain coiled coil stalk" evidence="1">
    <location>
        <begin position="5"/>
        <end position="208"/>
    </location>
</feature>
<dbReference type="Proteomes" id="UP000649617">
    <property type="component" value="Unassembled WGS sequence"/>
</dbReference>
<feature type="non-terminal residue" evidence="2">
    <location>
        <position position="209"/>
    </location>
</feature>
<dbReference type="EMBL" id="CAJNIZ010047368">
    <property type="protein sequence ID" value="CAE7766818.1"/>
    <property type="molecule type" value="Genomic_DNA"/>
</dbReference>
<dbReference type="GO" id="GO:0007018">
    <property type="term" value="P:microtubule-based movement"/>
    <property type="evidence" value="ECO:0007669"/>
    <property type="project" value="InterPro"/>
</dbReference>
<sequence length="209" mass="22797">VGEMMIVVNEESAKTEKVKEVVAADEAVASEAAGQANAIKKECEEALAEAMPALNEALKALDTLSGKEIAEVKAMKNPAAPVRLVLSAVCVLRNVKPVRVKDDTGKMVDDFWPAAVKMISDMGFLQSLQTFDKDNIPPATIKKIAEYTVKDDFQPDRVLKVSTAAWGLCMWCRAMETYDRVAKVVAPKKESLAEAESSYNAMMEKLNAK</sequence>
<proteinExistence type="predicted"/>
<dbReference type="InterPro" id="IPR024743">
    <property type="entry name" value="Dynein_HC_stalk"/>
</dbReference>
<reference evidence="2" key="1">
    <citation type="submission" date="2021-02" db="EMBL/GenBank/DDBJ databases">
        <authorList>
            <person name="Dougan E. K."/>
            <person name="Rhodes N."/>
            <person name="Thang M."/>
            <person name="Chan C."/>
        </authorList>
    </citation>
    <scope>NUCLEOTIDE SEQUENCE</scope>
</reference>
<feature type="non-terminal residue" evidence="2">
    <location>
        <position position="1"/>
    </location>
</feature>
<dbReference type="PANTHER" id="PTHR45703:SF1">
    <property type="entry name" value="DYNEINS HEAVY CHAIN"/>
    <property type="match status" value="1"/>
</dbReference>
<evidence type="ECO:0000313" key="2">
    <source>
        <dbReference type="EMBL" id="CAE7766818.1"/>
    </source>
</evidence>
<dbReference type="InterPro" id="IPR026983">
    <property type="entry name" value="DHC"/>
</dbReference>
<accession>A0A812Y8F9</accession>
<comment type="caution">
    <text evidence="2">The sequence shown here is derived from an EMBL/GenBank/DDBJ whole genome shotgun (WGS) entry which is preliminary data.</text>
</comment>
<dbReference type="GO" id="GO:0030286">
    <property type="term" value="C:dynein complex"/>
    <property type="evidence" value="ECO:0007669"/>
    <property type="project" value="InterPro"/>
</dbReference>
<dbReference type="OrthoDB" id="441057at2759"/>
<gene>
    <name evidence="2" type="primary">Dnah7</name>
    <name evidence="2" type="ORF">SPIL2461_LOCUS22505</name>
</gene>
<evidence type="ECO:0000259" key="1">
    <source>
        <dbReference type="Pfam" id="PF12777"/>
    </source>
</evidence>
<dbReference type="Gene3D" id="1.20.920.60">
    <property type="match status" value="1"/>
</dbReference>
<dbReference type="GO" id="GO:0045505">
    <property type="term" value="F:dynein intermediate chain binding"/>
    <property type="evidence" value="ECO:0007669"/>
    <property type="project" value="InterPro"/>
</dbReference>
<evidence type="ECO:0000313" key="3">
    <source>
        <dbReference type="Proteomes" id="UP000649617"/>
    </source>
</evidence>